<keyword evidence="3" id="KW-0131">Cell cycle</keyword>
<protein>
    <submittedName>
        <fullName evidence="3">Cell division protein BolA</fullName>
    </submittedName>
</protein>
<dbReference type="AlphaFoldDB" id="A0A1T4KTB2"/>
<dbReference type="InterPro" id="IPR002634">
    <property type="entry name" value="BolA"/>
</dbReference>
<comment type="similarity">
    <text evidence="1 2">Belongs to the BolA/IbaG family.</text>
</comment>
<evidence type="ECO:0000313" key="3">
    <source>
        <dbReference type="EMBL" id="OPX54990.1"/>
    </source>
</evidence>
<sequence>MQANELQQVLESKLTDCQVIVNGDDGRHFEVIAIGEVFATLSPVKKQQHVYSGLNELISSGAVHAVQIRTYTPEQWKDAEKLRVG</sequence>
<dbReference type="Pfam" id="PF01722">
    <property type="entry name" value="BolA"/>
    <property type="match status" value="1"/>
</dbReference>
<accession>A0A1T4KTB2</accession>
<evidence type="ECO:0000256" key="1">
    <source>
        <dbReference type="ARBA" id="ARBA00005578"/>
    </source>
</evidence>
<dbReference type="PIRSF" id="PIRSF003113">
    <property type="entry name" value="BolA"/>
    <property type="match status" value="1"/>
</dbReference>
<dbReference type="OrthoDB" id="9812890at2"/>
<dbReference type="InterPro" id="IPR050961">
    <property type="entry name" value="BolA/IbaG_stress_morph_reg"/>
</dbReference>
<dbReference type="PANTHER" id="PTHR46229">
    <property type="entry name" value="BOLA TRANSCRIPTION REGULATOR"/>
    <property type="match status" value="1"/>
</dbReference>
<proteinExistence type="inferred from homology"/>
<name>A0A1T4KTB2_9GAMM</name>
<gene>
    <name evidence="3" type="ORF">BTE48_11370</name>
</gene>
<dbReference type="PANTHER" id="PTHR46229:SF4">
    <property type="entry name" value="ACID STRESS PROTEIN IBAG"/>
    <property type="match status" value="1"/>
</dbReference>
<dbReference type="Proteomes" id="UP000191418">
    <property type="component" value="Unassembled WGS sequence"/>
</dbReference>
<organism evidence="3 4">
    <name type="scientific">Oceanospirillum multiglobuliferum</name>
    <dbReference type="NCBI Taxonomy" id="64969"/>
    <lineage>
        <taxon>Bacteria</taxon>
        <taxon>Pseudomonadati</taxon>
        <taxon>Pseudomonadota</taxon>
        <taxon>Gammaproteobacteria</taxon>
        <taxon>Oceanospirillales</taxon>
        <taxon>Oceanospirillaceae</taxon>
        <taxon>Oceanospirillum</taxon>
    </lineage>
</organism>
<reference evidence="3 4" key="1">
    <citation type="submission" date="2017-01" db="EMBL/GenBank/DDBJ databases">
        <title>Genome Sequencing of a Marine Spirillum, Oceanospirillum multiglobuliferum ATCC 33336, from Japan.</title>
        <authorList>
            <person name="Carney J.G."/>
            <person name="Trachtenberg A.M."/>
            <person name="Rheaume B.A."/>
            <person name="Linnane J.D."/>
            <person name="Pitts N.L."/>
            <person name="Mykles D.L."/>
            <person name="Maclea K.S."/>
        </authorList>
    </citation>
    <scope>NUCLEOTIDE SEQUENCE [LARGE SCALE GENOMIC DNA]</scope>
    <source>
        <strain evidence="3 4">ATCC 33336</strain>
    </source>
</reference>
<dbReference type="EMBL" id="MTSM01000015">
    <property type="protein sequence ID" value="OPX54990.1"/>
    <property type="molecule type" value="Genomic_DNA"/>
</dbReference>
<dbReference type="InterPro" id="IPR036065">
    <property type="entry name" value="BolA-like_sf"/>
</dbReference>
<dbReference type="SUPFAM" id="SSF82657">
    <property type="entry name" value="BolA-like"/>
    <property type="match status" value="1"/>
</dbReference>
<dbReference type="Gene3D" id="3.30.300.90">
    <property type="entry name" value="BolA-like"/>
    <property type="match status" value="1"/>
</dbReference>
<dbReference type="STRING" id="64969.SAMN02745127_00212"/>
<comment type="caution">
    <text evidence="3">The sequence shown here is derived from an EMBL/GenBank/DDBJ whole genome shotgun (WGS) entry which is preliminary data.</text>
</comment>
<evidence type="ECO:0000256" key="2">
    <source>
        <dbReference type="RuleBase" id="RU003860"/>
    </source>
</evidence>
<keyword evidence="3" id="KW-0132">Cell division</keyword>
<dbReference type="GO" id="GO:0051301">
    <property type="term" value="P:cell division"/>
    <property type="evidence" value="ECO:0007669"/>
    <property type="project" value="UniProtKB-KW"/>
</dbReference>
<keyword evidence="4" id="KW-1185">Reference proteome</keyword>
<evidence type="ECO:0000313" key="4">
    <source>
        <dbReference type="Proteomes" id="UP000191418"/>
    </source>
</evidence>
<dbReference type="RefSeq" id="WP_078743893.1">
    <property type="nucleotide sequence ID" value="NZ_FUXG01000001.1"/>
</dbReference>